<accession>A0A0R2KRK5</accession>
<name>A0A0R2KRK5_9LACO</name>
<keyword evidence="1" id="KW-0472">Membrane</keyword>
<keyword evidence="3" id="KW-1185">Reference proteome</keyword>
<gene>
    <name evidence="2" type="ORF">IV53_GL000783</name>
</gene>
<sequence>MKKLKKQQRRIKRLKRLNITTFVLVIFQFILQIIIHPHQFKYVAYLLISIFCYLALYYQVKSLVKLFKDNDYYDKHLVNWKVMFLIVLVLVFIVLDFRALDFLLG</sequence>
<keyword evidence="1" id="KW-1133">Transmembrane helix</keyword>
<dbReference type="PATRIC" id="fig|1122146.4.peg.813"/>
<proteinExistence type="predicted"/>
<dbReference type="STRING" id="1122146.IV53_GL000783"/>
<keyword evidence="1" id="KW-0812">Transmembrane</keyword>
<feature type="transmembrane region" description="Helical" evidence="1">
    <location>
        <begin position="16"/>
        <end position="36"/>
    </location>
</feature>
<reference evidence="2 3" key="1">
    <citation type="journal article" date="2015" name="Genome Announc.">
        <title>Expanding the biotechnology potential of lactobacilli through comparative genomics of 213 strains and associated genera.</title>
        <authorList>
            <person name="Sun Z."/>
            <person name="Harris H.M."/>
            <person name="McCann A."/>
            <person name="Guo C."/>
            <person name="Argimon S."/>
            <person name="Zhang W."/>
            <person name="Yang X."/>
            <person name="Jeffery I.B."/>
            <person name="Cooney J.C."/>
            <person name="Kagawa T.F."/>
            <person name="Liu W."/>
            <person name="Song Y."/>
            <person name="Salvetti E."/>
            <person name="Wrobel A."/>
            <person name="Rasinkangas P."/>
            <person name="Parkhill J."/>
            <person name="Rea M.C."/>
            <person name="O'Sullivan O."/>
            <person name="Ritari J."/>
            <person name="Douillard F.P."/>
            <person name="Paul Ross R."/>
            <person name="Yang R."/>
            <person name="Briner A.E."/>
            <person name="Felis G.E."/>
            <person name="de Vos W.M."/>
            <person name="Barrangou R."/>
            <person name="Klaenhammer T.R."/>
            <person name="Caufield P.W."/>
            <person name="Cui Y."/>
            <person name="Zhang H."/>
            <person name="O'Toole P.W."/>
        </authorList>
    </citation>
    <scope>NUCLEOTIDE SEQUENCE [LARGE SCALE GENOMIC DNA]</scope>
    <source>
        <strain evidence="2 3">DSM 22408</strain>
    </source>
</reference>
<evidence type="ECO:0000313" key="3">
    <source>
        <dbReference type="Proteomes" id="UP000051500"/>
    </source>
</evidence>
<protein>
    <submittedName>
        <fullName evidence="2">Uncharacterized protein</fullName>
    </submittedName>
</protein>
<evidence type="ECO:0000256" key="1">
    <source>
        <dbReference type="SAM" id="Phobius"/>
    </source>
</evidence>
<feature type="transmembrane region" description="Helical" evidence="1">
    <location>
        <begin position="42"/>
        <end position="60"/>
    </location>
</feature>
<dbReference type="EMBL" id="JQBZ01000025">
    <property type="protein sequence ID" value="KRN88813.1"/>
    <property type="molecule type" value="Genomic_DNA"/>
</dbReference>
<dbReference type="RefSeq" id="WP_027107216.1">
    <property type="nucleotide sequence ID" value="NZ_JQBZ01000025.1"/>
</dbReference>
<organism evidence="2 3">
    <name type="scientific">Ligilactobacillus ceti DSM 22408</name>
    <dbReference type="NCBI Taxonomy" id="1122146"/>
    <lineage>
        <taxon>Bacteria</taxon>
        <taxon>Bacillati</taxon>
        <taxon>Bacillota</taxon>
        <taxon>Bacilli</taxon>
        <taxon>Lactobacillales</taxon>
        <taxon>Lactobacillaceae</taxon>
        <taxon>Ligilactobacillus</taxon>
    </lineage>
</organism>
<dbReference type="Proteomes" id="UP000051500">
    <property type="component" value="Unassembled WGS sequence"/>
</dbReference>
<comment type="caution">
    <text evidence="2">The sequence shown here is derived from an EMBL/GenBank/DDBJ whole genome shotgun (WGS) entry which is preliminary data.</text>
</comment>
<evidence type="ECO:0000313" key="2">
    <source>
        <dbReference type="EMBL" id="KRN88813.1"/>
    </source>
</evidence>
<feature type="transmembrane region" description="Helical" evidence="1">
    <location>
        <begin position="80"/>
        <end position="100"/>
    </location>
</feature>
<dbReference type="AlphaFoldDB" id="A0A0R2KRK5"/>